<keyword evidence="3" id="KW-0624">Polysaccharide degradation</keyword>
<dbReference type="RefSeq" id="WP_131029230.1">
    <property type="nucleotide sequence ID" value="NZ_SIXF01000004.1"/>
</dbReference>
<keyword evidence="3" id="KW-0326">Glycosidase</keyword>
<keyword evidence="3" id="KW-0858">Xylan degradation</keyword>
<accession>A0A4Q9HF79</accession>
<keyword evidence="4" id="KW-1185">Reference proteome</keyword>
<dbReference type="EMBL" id="SIXF01000004">
    <property type="protein sequence ID" value="TBO43582.1"/>
    <property type="molecule type" value="Genomic_DNA"/>
</dbReference>
<dbReference type="Pfam" id="PF02836">
    <property type="entry name" value="Glyco_hydro_2_C"/>
    <property type="match status" value="1"/>
</dbReference>
<evidence type="ECO:0000313" key="4">
    <source>
        <dbReference type="Proteomes" id="UP000291819"/>
    </source>
</evidence>
<dbReference type="GO" id="GO:0004553">
    <property type="term" value="F:hydrolase activity, hydrolyzing O-glycosyl compounds"/>
    <property type="evidence" value="ECO:0007669"/>
    <property type="project" value="InterPro"/>
</dbReference>
<dbReference type="GO" id="GO:0045493">
    <property type="term" value="P:xylan catabolic process"/>
    <property type="evidence" value="ECO:0007669"/>
    <property type="project" value="UniProtKB-KW"/>
</dbReference>
<reference evidence="3 4" key="1">
    <citation type="submission" date="2019-02" db="EMBL/GenBank/DDBJ databases">
        <title>Pedobacter kyonggii whole genome sequence analysis.</title>
        <authorList>
            <person name="Dahal R.H."/>
        </authorList>
    </citation>
    <scope>NUCLEOTIDE SEQUENCE [LARGE SCALE GENOMIC DNA]</scope>
    <source>
        <strain evidence="3 4">K-4-11-1</strain>
    </source>
</reference>
<keyword evidence="3" id="KW-0378">Hydrolase</keyword>
<name>A0A4Q9HF79_9SPHI</name>
<dbReference type="OrthoDB" id="9774262at2"/>
<protein>
    <submittedName>
        <fullName evidence="3">1,4-beta-xylanase</fullName>
    </submittedName>
</protein>
<comment type="caution">
    <text evidence="3">The sequence shown here is derived from an EMBL/GenBank/DDBJ whole genome shotgun (WGS) entry which is preliminary data.</text>
</comment>
<evidence type="ECO:0000256" key="1">
    <source>
        <dbReference type="SAM" id="SignalP"/>
    </source>
</evidence>
<organism evidence="3 4">
    <name type="scientific">Pedobacter kyonggii</name>
    <dbReference type="NCBI Taxonomy" id="1926871"/>
    <lineage>
        <taxon>Bacteria</taxon>
        <taxon>Pseudomonadati</taxon>
        <taxon>Bacteroidota</taxon>
        <taxon>Sphingobacteriia</taxon>
        <taxon>Sphingobacteriales</taxon>
        <taxon>Sphingobacteriaceae</taxon>
        <taxon>Pedobacter</taxon>
    </lineage>
</organism>
<gene>
    <name evidence="3" type="ORF">EYS08_06405</name>
</gene>
<dbReference type="Gene3D" id="3.20.20.80">
    <property type="entry name" value="Glycosidases"/>
    <property type="match status" value="1"/>
</dbReference>
<feature type="chain" id="PRO_5020227233" evidence="1">
    <location>
        <begin position="21"/>
        <end position="398"/>
    </location>
</feature>
<evidence type="ECO:0000313" key="3">
    <source>
        <dbReference type="EMBL" id="TBO43582.1"/>
    </source>
</evidence>
<dbReference type="InterPro" id="IPR017853">
    <property type="entry name" value="GH"/>
</dbReference>
<keyword evidence="3" id="KW-0119">Carbohydrate metabolism</keyword>
<proteinExistence type="predicted"/>
<dbReference type="InterPro" id="IPR006103">
    <property type="entry name" value="Glyco_hydro_2_cat"/>
</dbReference>
<feature type="domain" description="Glycoside hydrolase family 2 catalytic" evidence="2">
    <location>
        <begin position="172"/>
        <end position="304"/>
    </location>
</feature>
<keyword evidence="1" id="KW-0732">Signal</keyword>
<feature type="signal peptide" evidence="1">
    <location>
        <begin position="1"/>
        <end position="20"/>
    </location>
</feature>
<dbReference type="Proteomes" id="UP000291819">
    <property type="component" value="Unassembled WGS sequence"/>
</dbReference>
<sequence length="398" mass="45782">MKHFIVGFFALFICALKLNAQEVDYTKPVNGQWSKEKANQWYARQPWLVGANYLPATAINQIEMWQASTWDPKTIDKEFGWAKETGMNTMRVFLHDMVWASDKAGLYKRMDEFLNIAAKHRITPFFVFFDDCHFPNPTLGEQPLPVTGYHNSGWVNSPARDLALRFSEDRATPKEIANLKGYVQETIKHFKNDKRVLMWELYNEPGRGNNLDGADKASSIGDKSNKLLYQSWLWAREINPSQPITGTAKGSLGEMNVKINRINADVLSVHSYEKPEVLERVIKNYQADGRPIIMTEWLARTQESSVAGCLPILKKYNVGAVNWGFVSGKSGTVWPWFSRRENGKNISVNQRRDEGKVVKPGEPFPEPKLWFHDLYRTDGTPFDQKEIDIFKELTQRTR</sequence>
<evidence type="ECO:0000259" key="2">
    <source>
        <dbReference type="Pfam" id="PF02836"/>
    </source>
</evidence>
<dbReference type="AlphaFoldDB" id="A0A4Q9HF79"/>
<dbReference type="SUPFAM" id="SSF51445">
    <property type="entry name" value="(Trans)glycosidases"/>
    <property type="match status" value="1"/>
</dbReference>